<dbReference type="SUPFAM" id="SSF53098">
    <property type="entry name" value="Ribonuclease H-like"/>
    <property type="match status" value="1"/>
</dbReference>
<keyword evidence="1" id="KW-0238">DNA-binding</keyword>
<reference evidence="4" key="2">
    <citation type="submission" date="2021-03" db="UniProtKB">
        <authorList>
            <consortium name="EnsemblPlants"/>
        </authorList>
    </citation>
    <scope>IDENTIFICATION</scope>
</reference>
<dbReference type="AlphaFoldDB" id="A0A803LSK2"/>
<organism evidence="4 5">
    <name type="scientific">Chenopodium quinoa</name>
    <name type="common">Quinoa</name>
    <dbReference type="NCBI Taxonomy" id="63459"/>
    <lineage>
        <taxon>Eukaryota</taxon>
        <taxon>Viridiplantae</taxon>
        <taxon>Streptophyta</taxon>
        <taxon>Embryophyta</taxon>
        <taxon>Tracheophyta</taxon>
        <taxon>Spermatophyta</taxon>
        <taxon>Magnoliopsida</taxon>
        <taxon>eudicotyledons</taxon>
        <taxon>Gunneridae</taxon>
        <taxon>Pentapetalae</taxon>
        <taxon>Caryophyllales</taxon>
        <taxon>Chenopodiaceae</taxon>
        <taxon>Chenopodioideae</taxon>
        <taxon>Atripliceae</taxon>
        <taxon>Chenopodium</taxon>
    </lineage>
</organism>
<dbReference type="PANTHER" id="PTHR46481">
    <property type="entry name" value="ZINC FINGER BED DOMAIN-CONTAINING PROTEIN 4"/>
    <property type="match status" value="1"/>
</dbReference>
<dbReference type="EnsemblPlants" id="AUR62018196-RA">
    <property type="protein sequence ID" value="AUR62018196-RA:cds"/>
    <property type="gene ID" value="AUR62018196"/>
</dbReference>
<protein>
    <recommendedName>
        <fullName evidence="3">hAT-like transposase RNase-H fold domain-containing protein</fullName>
    </recommendedName>
</protein>
<dbReference type="Gramene" id="AUR62018196-RA">
    <property type="protein sequence ID" value="AUR62018196-RA:cds"/>
    <property type="gene ID" value="AUR62018196"/>
</dbReference>
<dbReference type="Pfam" id="PF14372">
    <property type="entry name" value="hAT-like_RNase-H"/>
    <property type="match status" value="1"/>
</dbReference>
<feature type="compositionally biased region" description="Basic and acidic residues" evidence="2">
    <location>
        <begin position="356"/>
        <end position="368"/>
    </location>
</feature>
<evidence type="ECO:0000313" key="4">
    <source>
        <dbReference type="EnsemblPlants" id="AUR62018196-RA:cds"/>
    </source>
</evidence>
<dbReference type="InterPro" id="IPR052035">
    <property type="entry name" value="ZnF_BED_domain_contain"/>
</dbReference>
<evidence type="ECO:0000256" key="1">
    <source>
        <dbReference type="ARBA" id="ARBA00023125"/>
    </source>
</evidence>
<dbReference type="PANTHER" id="PTHR46481:SF6">
    <property type="entry name" value="ZINC FINGER BED DOMAIN-CONTAINING PROTEIN RICESLEEPER 2-LIKE"/>
    <property type="match status" value="1"/>
</dbReference>
<keyword evidence="5" id="KW-1185">Reference proteome</keyword>
<evidence type="ECO:0000313" key="5">
    <source>
        <dbReference type="Proteomes" id="UP000596660"/>
    </source>
</evidence>
<reference evidence="4" key="1">
    <citation type="journal article" date="2017" name="Nature">
        <title>The genome of Chenopodium quinoa.</title>
        <authorList>
            <person name="Jarvis D.E."/>
            <person name="Ho Y.S."/>
            <person name="Lightfoot D.J."/>
            <person name="Schmoeckel S.M."/>
            <person name="Li B."/>
            <person name="Borm T.J.A."/>
            <person name="Ohyanagi H."/>
            <person name="Mineta K."/>
            <person name="Michell C.T."/>
            <person name="Saber N."/>
            <person name="Kharbatia N.M."/>
            <person name="Rupper R.R."/>
            <person name="Sharp A.R."/>
            <person name="Dally N."/>
            <person name="Boughton B.A."/>
            <person name="Woo Y.H."/>
            <person name="Gao G."/>
            <person name="Schijlen E.G.W.M."/>
            <person name="Guo X."/>
            <person name="Momin A.A."/>
            <person name="Negrao S."/>
            <person name="Al-Babili S."/>
            <person name="Gehring C."/>
            <person name="Roessner U."/>
            <person name="Jung C."/>
            <person name="Murphy K."/>
            <person name="Arold S.T."/>
            <person name="Gojobori T."/>
            <person name="van der Linden C.G."/>
            <person name="van Loo E.N."/>
            <person name="Jellen E.N."/>
            <person name="Maughan P.J."/>
            <person name="Tester M."/>
        </authorList>
    </citation>
    <scope>NUCLEOTIDE SEQUENCE [LARGE SCALE GENOMIC DNA]</scope>
    <source>
        <strain evidence="4">cv. PI 614886</strain>
    </source>
</reference>
<feature type="domain" description="hAT-like transposase RNase-H fold" evidence="3">
    <location>
        <begin position="223"/>
        <end position="300"/>
    </location>
</feature>
<dbReference type="InterPro" id="IPR012337">
    <property type="entry name" value="RNaseH-like_sf"/>
</dbReference>
<proteinExistence type="predicted"/>
<accession>A0A803LSK2</accession>
<name>A0A803LSK2_CHEQI</name>
<evidence type="ECO:0000259" key="3">
    <source>
        <dbReference type="Pfam" id="PF14372"/>
    </source>
</evidence>
<dbReference type="GO" id="GO:0003677">
    <property type="term" value="F:DNA binding"/>
    <property type="evidence" value="ECO:0007669"/>
    <property type="project" value="UniProtKB-KW"/>
</dbReference>
<dbReference type="Proteomes" id="UP000596660">
    <property type="component" value="Unplaced"/>
</dbReference>
<sequence length="368" mass="42475">MVKSTTSKKLAIDDDDIGEEDKIKEEANASIRDGRSAVWNDIEKLETSDKNETKAKSIRICFTSDNWRNDSTQDEYNCITAHWIDVNWKLQKRIIRFGALTPPFDGISIAEDVSLCLAKWKIDGKVETFTLDDASYNKTMASQIKRQLVRNGKELLFCGEYFQIRCCCHIINLIVKDGLKLIDSVVDKIRAIGKHFRYSIPKKKKFYEIAQQTYHLDPKKRIRAANGPHSFLIDMVKAMQKKCNKYWSDYHTLLSCACVVDPRYKLKFVEYSFITLYGEFHAKEKVKEVKAMLCNLLREYRDVDGGGVGESDEVSHDNRTSNASFSIDNDRMANFGGSNIFSPQDPNYEDEEYEDEQNKVQRETIKVD</sequence>
<feature type="region of interest" description="Disordered" evidence="2">
    <location>
        <begin position="307"/>
        <end position="368"/>
    </location>
</feature>
<evidence type="ECO:0000256" key="2">
    <source>
        <dbReference type="SAM" id="MobiDB-lite"/>
    </source>
</evidence>
<dbReference type="InterPro" id="IPR025525">
    <property type="entry name" value="hAT-like_transposase_RNase-H"/>
</dbReference>